<accession>A0A0K6IMG1</accession>
<dbReference type="EMBL" id="CYHG01000006">
    <property type="protein sequence ID" value="CUB04283.1"/>
    <property type="molecule type" value="Genomic_DNA"/>
</dbReference>
<protein>
    <recommendedName>
        <fullName evidence="2">DUF7482 domain-containing protein</fullName>
    </recommendedName>
</protein>
<evidence type="ECO:0000259" key="2">
    <source>
        <dbReference type="Pfam" id="PF24298"/>
    </source>
</evidence>
<dbReference type="Pfam" id="PF24298">
    <property type="entry name" value="DUF7482"/>
    <property type="match status" value="1"/>
</dbReference>
<dbReference type="AlphaFoldDB" id="A0A0K6IMG1"/>
<reference evidence="4" key="1">
    <citation type="submission" date="2015-08" db="EMBL/GenBank/DDBJ databases">
        <authorList>
            <person name="Varghese N."/>
        </authorList>
    </citation>
    <scope>NUCLEOTIDE SEQUENCE [LARGE SCALE GENOMIC DNA]</scope>
    <source>
        <strain evidence="4">JCM 18476</strain>
    </source>
</reference>
<evidence type="ECO:0000313" key="4">
    <source>
        <dbReference type="Proteomes" id="UP000182769"/>
    </source>
</evidence>
<gene>
    <name evidence="3" type="ORF">Ga0061065_106102</name>
</gene>
<keyword evidence="1" id="KW-0732">Signal</keyword>
<dbReference type="PROSITE" id="PS51257">
    <property type="entry name" value="PROKAR_LIPOPROTEIN"/>
    <property type="match status" value="1"/>
</dbReference>
<proteinExistence type="predicted"/>
<feature type="chain" id="PRO_5005505629" description="DUF7482 domain-containing protein" evidence="1">
    <location>
        <begin position="28"/>
        <end position="174"/>
    </location>
</feature>
<name>A0A0K6IMG1_9GAMM</name>
<dbReference type="RefSeq" id="WP_245624692.1">
    <property type="nucleotide sequence ID" value="NZ_CYHG01000006.1"/>
</dbReference>
<feature type="signal peptide" evidence="1">
    <location>
        <begin position="1"/>
        <end position="27"/>
    </location>
</feature>
<evidence type="ECO:0000313" key="3">
    <source>
        <dbReference type="EMBL" id="CUB04283.1"/>
    </source>
</evidence>
<evidence type="ECO:0000256" key="1">
    <source>
        <dbReference type="SAM" id="SignalP"/>
    </source>
</evidence>
<keyword evidence="4" id="KW-1185">Reference proteome</keyword>
<sequence>MKKFEISKWAAVMLITASLGLTGCASTAPSGISLPLHQAWFNDQVIYYVTTDVSDQEMARAMGVNYAPRLRDAIPNYPKPPRQKTVIERVYAFPNGEQRNIFPSAPTPVGSESTDVAYSPVWLMYAVKWIEPKHAIELTSEDALLDAEAKGWVNIERTNIVVNCPIVPSTYVSH</sequence>
<organism evidence="3 4">
    <name type="scientific">Marinomonas fungiae</name>
    <dbReference type="NCBI Taxonomy" id="1137284"/>
    <lineage>
        <taxon>Bacteria</taxon>
        <taxon>Pseudomonadati</taxon>
        <taxon>Pseudomonadota</taxon>
        <taxon>Gammaproteobacteria</taxon>
        <taxon>Oceanospirillales</taxon>
        <taxon>Oceanospirillaceae</taxon>
        <taxon>Marinomonas</taxon>
    </lineage>
</organism>
<dbReference type="STRING" id="1137284.GCA_001418205_02147"/>
<dbReference type="InterPro" id="IPR055905">
    <property type="entry name" value="DUF7482"/>
</dbReference>
<feature type="domain" description="DUF7482" evidence="2">
    <location>
        <begin position="44"/>
        <end position="167"/>
    </location>
</feature>
<dbReference type="Proteomes" id="UP000182769">
    <property type="component" value="Unassembled WGS sequence"/>
</dbReference>